<name>A0ABQ6MKF2_9STRA</name>
<dbReference type="EMBL" id="BRYB01002954">
    <property type="protein sequence ID" value="GMI28144.1"/>
    <property type="molecule type" value="Genomic_DNA"/>
</dbReference>
<sequence length="314" mass="34207">MAAKMGTKTRDAKPSEGSSTAVVDVTQETAPGTGSGMPPAHAAVLLDDLLSLAPTIFKLFDRSAEIDYEEHVSLSQYFLNANVELTDKEGELVERSLRFFGKRWKRKSGTLSDPVSIFTFIDNSSKSSVSSHSAASSSDSSSMSGVWGKAVADVDASAAHVLAYLWNFMGYERCTEFNEKNAGMLRTALDVPGSCSRLVALGRKMPFSVTDRVNGTWWVWRRDPKNDDFVLAMAPHSDCPPNAQSSALSTEIASLCKSKAVEAKFWGCYRISSLAPNVCRVSLVMNTDMGSIPRLAAVWVMQKMLVPVARMLVK</sequence>
<dbReference type="SUPFAM" id="SSF55961">
    <property type="entry name" value="Bet v1-like"/>
    <property type="match status" value="1"/>
</dbReference>
<organism evidence="2 3">
    <name type="scientific">Tetraparma gracilis</name>
    <dbReference type="NCBI Taxonomy" id="2962635"/>
    <lineage>
        <taxon>Eukaryota</taxon>
        <taxon>Sar</taxon>
        <taxon>Stramenopiles</taxon>
        <taxon>Ochrophyta</taxon>
        <taxon>Bolidophyceae</taxon>
        <taxon>Parmales</taxon>
        <taxon>Triparmaceae</taxon>
        <taxon>Tetraparma</taxon>
    </lineage>
</organism>
<accession>A0ABQ6MKF2</accession>
<dbReference type="Proteomes" id="UP001165060">
    <property type="component" value="Unassembled WGS sequence"/>
</dbReference>
<gene>
    <name evidence="2" type="ORF">TeGR_g7106</name>
</gene>
<evidence type="ECO:0000256" key="1">
    <source>
        <dbReference type="SAM" id="MobiDB-lite"/>
    </source>
</evidence>
<proteinExistence type="predicted"/>
<keyword evidence="3" id="KW-1185">Reference proteome</keyword>
<evidence type="ECO:0000313" key="3">
    <source>
        <dbReference type="Proteomes" id="UP001165060"/>
    </source>
</evidence>
<evidence type="ECO:0000313" key="2">
    <source>
        <dbReference type="EMBL" id="GMI28144.1"/>
    </source>
</evidence>
<comment type="caution">
    <text evidence="2">The sequence shown here is derived from an EMBL/GenBank/DDBJ whole genome shotgun (WGS) entry which is preliminary data.</text>
</comment>
<dbReference type="InterPro" id="IPR023393">
    <property type="entry name" value="START-like_dom_sf"/>
</dbReference>
<reference evidence="2 3" key="1">
    <citation type="journal article" date="2023" name="Commun. Biol.">
        <title>Genome analysis of Parmales, the sister group of diatoms, reveals the evolutionary specialization of diatoms from phago-mixotrophs to photoautotrophs.</title>
        <authorList>
            <person name="Ban H."/>
            <person name="Sato S."/>
            <person name="Yoshikawa S."/>
            <person name="Yamada K."/>
            <person name="Nakamura Y."/>
            <person name="Ichinomiya M."/>
            <person name="Sato N."/>
            <person name="Blanc-Mathieu R."/>
            <person name="Endo H."/>
            <person name="Kuwata A."/>
            <person name="Ogata H."/>
        </authorList>
    </citation>
    <scope>NUCLEOTIDE SEQUENCE [LARGE SCALE GENOMIC DNA]</scope>
</reference>
<protein>
    <submittedName>
        <fullName evidence="2">Uncharacterized protein</fullName>
    </submittedName>
</protein>
<feature type="region of interest" description="Disordered" evidence="1">
    <location>
        <begin position="1"/>
        <end position="21"/>
    </location>
</feature>
<dbReference type="Gene3D" id="3.30.530.20">
    <property type="match status" value="1"/>
</dbReference>